<dbReference type="OrthoDB" id="74178at2759"/>
<feature type="compositionally biased region" description="Basic and acidic residues" evidence="2">
    <location>
        <begin position="311"/>
        <end position="325"/>
    </location>
</feature>
<feature type="compositionally biased region" description="Basic and acidic residues" evidence="2">
    <location>
        <begin position="541"/>
        <end position="550"/>
    </location>
</feature>
<proteinExistence type="predicted"/>
<gene>
    <name evidence="3" type="ORF">TBRA_LOCUS8236</name>
</gene>
<organism evidence="3 4">
    <name type="scientific">Trichogramma brassicae</name>
    <dbReference type="NCBI Taxonomy" id="86971"/>
    <lineage>
        <taxon>Eukaryota</taxon>
        <taxon>Metazoa</taxon>
        <taxon>Ecdysozoa</taxon>
        <taxon>Arthropoda</taxon>
        <taxon>Hexapoda</taxon>
        <taxon>Insecta</taxon>
        <taxon>Pterygota</taxon>
        <taxon>Neoptera</taxon>
        <taxon>Endopterygota</taxon>
        <taxon>Hymenoptera</taxon>
        <taxon>Apocrita</taxon>
        <taxon>Proctotrupomorpha</taxon>
        <taxon>Chalcidoidea</taxon>
        <taxon>Trichogrammatidae</taxon>
        <taxon>Trichogramma</taxon>
    </lineage>
</organism>
<reference evidence="3 4" key="1">
    <citation type="submission" date="2020-02" db="EMBL/GenBank/DDBJ databases">
        <authorList>
            <person name="Ferguson B K."/>
        </authorList>
    </citation>
    <scope>NUCLEOTIDE SEQUENCE [LARGE SCALE GENOMIC DNA]</scope>
</reference>
<dbReference type="EMBL" id="CADCXV010000815">
    <property type="protein sequence ID" value="CAB0036367.1"/>
    <property type="molecule type" value="Genomic_DNA"/>
</dbReference>
<accession>A0A6H5IH37</accession>
<evidence type="ECO:0000313" key="3">
    <source>
        <dbReference type="EMBL" id="CAB0036367.1"/>
    </source>
</evidence>
<dbReference type="Pfam" id="PF12329">
    <property type="entry name" value="TMF_DNA_bd"/>
    <property type="match status" value="1"/>
</dbReference>
<evidence type="ECO:0000256" key="2">
    <source>
        <dbReference type="SAM" id="MobiDB-lite"/>
    </source>
</evidence>
<feature type="coiled-coil region" evidence="1">
    <location>
        <begin position="618"/>
        <end position="745"/>
    </location>
</feature>
<dbReference type="AlphaFoldDB" id="A0A6H5IH37"/>
<dbReference type="InterPro" id="IPR052602">
    <property type="entry name" value="Growth_transcription_reg"/>
</dbReference>
<dbReference type="Proteomes" id="UP000479190">
    <property type="component" value="Unassembled WGS sequence"/>
</dbReference>
<feature type="region of interest" description="Disordered" evidence="2">
    <location>
        <begin position="29"/>
        <end position="69"/>
    </location>
</feature>
<dbReference type="InterPro" id="IPR022092">
    <property type="entry name" value="TMF_DNA-bd"/>
</dbReference>
<feature type="region of interest" description="Disordered" evidence="2">
    <location>
        <begin position="541"/>
        <end position="609"/>
    </location>
</feature>
<dbReference type="PANTHER" id="PTHR46515:SF1">
    <property type="entry name" value="TATA ELEMENT MODULATORY FACTOR"/>
    <property type="match status" value="1"/>
</dbReference>
<keyword evidence="4" id="KW-1185">Reference proteome</keyword>
<dbReference type="GO" id="GO:0005794">
    <property type="term" value="C:Golgi apparatus"/>
    <property type="evidence" value="ECO:0007669"/>
    <property type="project" value="TreeGrafter"/>
</dbReference>
<dbReference type="PANTHER" id="PTHR46515">
    <property type="entry name" value="TATA ELEMENT MODULATORY FACTOR TMF1"/>
    <property type="match status" value="1"/>
</dbReference>
<evidence type="ECO:0000313" key="4">
    <source>
        <dbReference type="Proteomes" id="UP000479190"/>
    </source>
</evidence>
<feature type="compositionally biased region" description="Basic and acidic residues" evidence="2">
    <location>
        <begin position="56"/>
        <end position="68"/>
    </location>
</feature>
<evidence type="ECO:0008006" key="5">
    <source>
        <dbReference type="Google" id="ProtNLM"/>
    </source>
</evidence>
<keyword evidence="1" id="KW-0175">Coiled coil</keyword>
<feature type="compositionally biased region" description="Polar residues" evidence="2">
    <location>
        <begin position="37"/>
        <end position="51"/>
    </location>
</feature>
<dbReference type="GO" id="GO:0005783">
    <property type="term" value="C:endoplasmic reticulum"/>
    <property type="evidence" value="ECO:0007669"/>
    <property type="project" value="TreeGrafter"/>
</dbReference>
<sequence>MSWFDTSSFASLAKTALKEAQKTIDKALDIKDEEQRSGTVLPQDSTSSSEVFDTWEMDKEKPVEESKSVLDQSQSTSIWGSFTGSFFENPKDIMTAVTNKTAEAFKGSIESLDVQTVLKSSKSLPESLSVKDENVQSLNSGVQSVSDLDSASIISKSESIEEYTGQASISHNISGNQNNSTKLCEQRNDMYTSAKSTEAKKPHDSDIIETNKKYDVVLRLNENLSNTITNTSHSVHRLSVLSIESDKRSSESVEILSMQSDTNTDCTTSPDSEMHSLSISMGQKIHSESVEVIPDSLTSPSSVEILTDWKSDESPHASPLEERPFETSTTPISGQSIEVAALIESSIDGEDVKSSTSTLVGSIPITASRTSLTTSRNKDASGEGEDIDEASLADDSYASGSESTMLTVLEPAKDEQSICKSAESLDYPLDQSLDSLKDRSLTNLQLSIEAITCQPHSSTSPFDRLISSTIEPSDCKSQIEGLERSSTSEQYAMLTDSSCEETLIESSSDDNNAASTFGTVKQPLTSSSYVKCMLAEAMADKSELENEKDSSVSARDNSPISSESPNGDSSSTQSRQSPAKLSCSSKTTDLLTRTLKTRGHSRELSEISVGSDDASFEVERLLRRVREMTELLEARESKLIEVSRANMELHEINSSLKKQLDSFEKNAEHSQDISQLTDDYTQRLSALERKFQQAIRERDSLRKSLEITKQEAASRLSANEMSSINAEKDEMIRELRAEGEKLSKQQLTHSNIIKKLRAKEKESDALIKSQSIIIFRA</sequence>
<feature type="compositionally biased region" description="Polar residues" evidence="2">
    <location>
        <begin position="551"/>
        <end position="585"/>
    </location>
</feature>
<protein>
    <recommendedName>
        <fullName evidence="5">TATA element modulatory factor 1 TATA binding domain-containing protein</fullName>
    </recommendedName>
</protein>
<evidence type="ECO:0000256" key="1">
    <source>
        <dbReference type="SAM" id="Coils"/>
    </source>
</evidence>
<feature type="region of interest" description="Disordered" evidence="2">
    <location>
        <begin position="311"/>
        <end position="331"/>
    </location>
</feature>
<name>A0A6H5IH37_9HYME</name>